<dbReference type="InterPro" id="IPR056798">
    <property type="entry name" value="ADH_Fe_C"/>
</dbReference>
<evidence type="ECO:0000313" key="4">
    <source>
        <dbReference type="EMBL" id="GBD09343.1"/>
    </source>
</evidence>
<feature type="domain" description="Alcohol dehydrogenase iron-type/glycerol dehydrogenase GldA" evidence="2">
    <location>
        <begin position="7"/>
        <end position="172"/>
    </location>
</feature>
<evidence type="ECO:0000259" key="2">
    <source>
        <dbReference type="Pfam" id="PF00465"/>
    </source>
</evidence>
<dbReference type="SUPFAM" id="SSF56796">
    <property type="entry name" value="Dehydroquinate synthase-like"/>
    <property type="match status" value="1"/>
</dbReference>
<dbReference type="PANTHER" id="PTHR11496:SF83">
    <property type="entry name" value="HYDROXYACID-OXOACID TRANSHYDROGENASE, MITOCHONDRIAL"/>
    <property type="match status" value="1"/>
</dbReference>
<dbReference type="InterPro" id="IPR018211">
    <property type="entry name" value="ADH_Fe_CS"/>
</dbReference>
<organism evidence="4 5">
    <name type="scientific">Candidatus Thermoflexus japonica</name>
    <dbReference type="NCBI Taxonomy" id="2035417"/>
    <lineage>
        <taxon>Bacteria</taxon>
        <taxon>Bacillati</taxon>
        <taxon>Chloroflexota</taxon>
        <taxon>Thermoflexia</taxon>
        <taxon>Thermoflexales</taxon>
        <taxon>Thermoflexaceae</taxon>
        <taxon>Thermoflexus</taxon>
    </lineage>
</organism>
<comment type="caution">
    <text evidence="4">The sequence shown here is derived from an EMBL/GenBank/DDBJ whole genome shotgun (WGS) entry which is preliminary data.</text>
</comment>
<keyword evidence="1" id="KW-0560">Oxidoreductase</keyword>
<sequence length="388" mass="42501">MWFFKTPEIVFGEDALSYLEQLEGRCAFVITDPHVRRLGLVRPVEDRLRRAGLEVHVFDAVEPNPTINLVRIGADVIRAYHPDWIVAVGGGSVIDAAKAIWVLFERPDLDPLAISPMEPLGLRRRARLIAIPTTSGTGSEATWAIVLTDPEARRKLGVGSRENLPDIAIVDPAMVMQLPPRLTADTGMDALTHAVEGYVSTWRNPFSDAMCLHATRLVFTYLPRAYQKGAGDPEARAHMHLAATMAGIGFGNAMVGLAHSLGHALGARFDIPHGRAVGLFLPYVIEFNARAAADRYADLLRAIGRPSPDGPEAAFQLSRAVLELLETLEQPQTIAASGIPRDDFEADLPTLVEYALEDPSTLTNPRSPTAEEIEHLLMYAYEGKMVDF</sequence>
<dbReference type="GO" id="GO:0046872">
    <property type="term" value="F:metal ion binding"/>
    <property type="evidence" value="ECO:0007669"/>
    <property type="project" value="InterPro"/>
</dbReference>
<dbReference type="Proteomes" id="UP000236642">
    <property type="component" value="Unassembled WGS sequence"/>
</dbReference>
<dbReference type="AlphaFoldDB" id="A0A2H5Y7D2"/>
<dbReference type="CDD" id="cd14862">
    <property type="entry name" value="Fe-ADH-like"/>
    <property type="match status" value="1"/>
</dbReference>
<proteinExistence type="predicted"/>
<dbReference type="Gene3D" id="3.40.50.1970">
    <property type="match status" value="1"/>
</dbReference>
<accession>A0A2H5Y7D2</accession>
<dbReference type="PANTHER" id="PTHR11496">
    <property type="entry name" value="ALCOHOL DEHYDROGENASE"/>
    <property type="match status" value="1"/>
</dbReference>
<dbReference type="InterPro" id="IPR039697">
    <property type="entry name" value="Alcohol_dehydrogenase_Fe"/>
</dbReference>
<dbReference type="Pfam" id="PF25137">
    <property type="entry name" value="ADH_Fe_C"/>
    <property type="match status" value="1"/>
</dbReference>
<dbReference type="FunFam" id="3.40.50.1970:FF:000003">
    <property type="entry name" value="Alcohol dehydrogenase, iron-containing"/>
    <property type="match status" value="1"/>
</dbReference>
<feature type="domain" description="Fe-containing alcohol dehydrogenase-like C-terminal" evidence="3">
    <location>
        <begin position="183"/>
        <end position="380"/>
    </location>
</feature>
<protein>
    <submittedName>
        <fullName evidence="4">Aldehyde-alcohol dehydrogenase</fullName>
    </submittedName>
</protein>
<gene>
    <name evidence="4" type="primary">adhE</name>
    <name evidence="4" type="ORF">HRbin22_01593</name>
</gene>
<evidence type="ECO:0000313" key="5">
    <source>
        <dbReference type="Proteomes" id="UP000236642"/>
    </source>
</evidence>
<dbReference type="Gene3D" id="1.20.1090.10">
    <property type="entry name" value="Dehydroquinate synthase-like - alpha domain"/>
    <property type="match status" value="1"/>
</dbReference>
<dbReference type="GO" id="GO:0004022">
    <property type="term" value="F:alcohol dehydrogenase (NAD+) activity"/>
    <property type="evidence" value="ECO:0007669"/>
    <property type="project" value="TreeGrafter"/>
</dbReference>
<dbReference type="Pfam" id="PF00465">
    <property type="entry name" value="Fe-ADH"/>
    <property type="match status" value="1"/>
</dbReference>
<reference evidence="5" key="1">
    <citation type="submission" date="2017-09" db="EMBL/GenBank/DDBJ databases">
        <title>Metaegenomics of thermophilic ammonia-oxidizing enrichment culture.</title>
        <authorList>
            <person name="Kato S."/>
            <person name="Suzuki K."/>
        </authorList>
    </citation>
    <scope>NUCLEOTIDE SEQUENCE [LARGE SCALE GENOMIC DNA]</scope>
</reference>
<dbReference type="PROSITE" id="PS00060">
    <property type="entry name" value="ADH_IRON_2"/>
    <property type="match status" value="1"/>
</dbReference>
<evidence type="ECO:0000256" key="1">
    <source>
        <dbReference type="ARBA" id="ARBA00023002"/>
    </source>
</evidence>
<dbReference type="PROSITE" id="PS00913">
    <property type="entry name" value="ADH_IRON_1"/>
    <property type="match status" value="1"/>
</dbReference>
<evidence type="ECO:0000259" key="3">
    <source>
        <dbReference type="Pfam" id="PF25137"/>
    </source>
</evidence>
<dbReference type="EMBL" id="BEHY01000037">
    <property type="protein sequence ID" value="GBD09343.1"/>
    <property type="molecule type" value="Genomic_DNA"/>
</dbReference>
<dbReference type="FunFam" id="1.20.1090.10:FF:000001">
    <property type="entry name" value="Aldehyde-alcohol dehydrogenase"/>
    <property type="match status" value="1"/>
</dbReference>
<dbReference type="InterPro" id="IPR001670">
    <property type="entry name" value="ADH_Fe/GldA"/>
</dbReference>
<name>A0A2H5Y7D2_9CHLR</name>